<evidence type="ECO:0000313" key="1">
    <source>
        <dbReference type="EMBL" id="KAK0049472.1"/>
    </source>
</evidence>
<organism evidence="1 2">
    <name type="scientific">Biomphalaria pfeifferi</name>
    <name type="common">Bloodfluke planorb</name>
    <name type="synonym">Freshwater snail</name>
    <dbReference type="NCBI Taxonomy" id="112525"/>
    <lineage>
        <taxon>Eukaryota</taxon>
        <taxon>Metazoa</taxon>
        <taxon>Spiralia</taxon>
        <taxon>Lophotrochozoa</taxon>
        <taxon>Mollusca</taxon>
        <taxon>Gastropoda</taxon>
        <taxon>Heterobranchia</taxon>
        <taxon>Euthyneura</taxon>
        <taxon>Panpulmonata</taxon>
        <taxon>Hygrophila</taxon>
        <taxon>Lymnaeoidea</taxon>
        <taxon>Planorbidae</taxon>
        <taxon>Biomphalaria</taxon>
    </lineage>
</organism>
<accession>A0AAD8F2M5</accession>
<dbReference type="Proteomes" id="UP001233172">
    <property type="component" value="Unassembled WGS sequence"/>
</dbReference>
<reference evidence="1" key="1">
    <citation type="journal article" date="2023" name="PLoS Negl. Trop. Dis.">
        <title>A genome sequence for Biomphalaria pfeifferi, the major vector snail for the human-infecting parasite Schistosoma mansoni.</title>
        <authorList>
            <person name="Bu L."/>
            <person name="Lu L."/>
            <person name="Laidemitt M.R."/>
            <person name="Zhang S.M."/>
            <person name="Mutuku M."/>
            <person name="Mkoji G."/>
            <person name="Steinauer M."/>
            <person name="Loker E.S."/>
        </authorList>
    </citation>
    <scope>NUCLEOTIDE SEQUENCE</scope>
    <source>
        <strain evidence="1">KasaAsao</strain>
    </source>
</reference>
<proteinExistence type="predicted"/>
<name>A0AAD8F2M5_BIOPF</name>
<comment type="caution">
    <text evidence="1">The sequence shown here is derived from an EMBL/GenBank/DDBJ whole genome shotgun (WGS) entry which is preliminary data.</text>
</comment>
<evidence type="ECO:0000313" key="2">
    <source>
        <dbReference type="Proteomes" id="UP001233172"/>
    </source>
</evidence>
<gene>
    <name evidence="1" type="ORF">Bpfe_021184</name>
</gene>
<sequence>MKWYRRHPEADGLARSRSFTHQFRGERIWRSHISILARRPLNDGPIAGIKCHRDLVCCKRRPPLTVIKRCQEGA</sequence>
<dbReference type="EMBL" id="JASAOG010000126">
    <property type="protein sequence ID" value="KAK0049472.1"/>
    <property type="molecule type" value="Genomic_DNA"/>
</dbReference>
<keyword evidence="2" id="KW-1185">Reference proteome</keyword>
<dbReference type="AlphaFoldDB" id="A0AAD8F2M5"/>
<protein>
    <submittedName>
        <fullName evidence="1">Uncharacterized protein</fullName>
    </submittedName>
</protein>
<reference evidence="1" key="2">
    <citation type="submission" date="2023-04" db="EMBL/GenBank/DDBJ databases">
        <authorList>
            <person name="Bu L."/>
            <person name="Lu L."/>
            <person name="Laidemitt M.R."/>
            <person name="Zhang S.M."/>
            <person name="Mutuku M."/>
            <person name="Mkoji G."/>
            <person name="Steinauer M."/>
            <person name="Loker E.S."/>
        </authorList>
    </citation>
    <scope>NUCLEOTIDE SEQUENCE</scope>
    <source>
        <strain evidence="1">KasaAsao</strain>
        <tissue evidence="1">Whole Snail</tissue>
    </source>
</reference>